<evidence type="ECO:0000313" key="3">
    <source>
        <dbReference type="Proteomes" id="UP000000852"/>
    </source>
</evidence>
<name>C6XV71_PEDHD</name>
<feature type="compositionally biased region" description="Acidic residues" evidence="1">
    <location>
        <begin position="61"/>
        <end position="106"/>
    </location>
</feature>
<dbReference type="STRING" id="485917.Phep_1726"/>
<dbReference type="KEGG" id="phe:Phep_1726"/>
<organism evidence="2 3">
    <name type="scientific">Pedobacter heparinus (strain ATCC 13125 / DSM 2366 / CIP 104194 / JCM 7457 / NBRC 12017 / NCIMB 9290 / NRRL B-14731 / HIM 762-3)</name>
    <dbReference type="NCBI Taxonomy" id="485917"/>
    <lineage>
        <taxon>Bacteria</taxon>
        <taxon>Pseudomonadati</taxon>
        <taxon>Bacteroidota</taxon>
        <taxon>Sphingobacteriia</taxon>
        <taxon>Sphingobacteriales</taxon>
        <taxon>Sphingobacteriaceae</taxon>
        <taxon>Pedobacter</taxon>
    </lineage>
</organism>
<dbReference type="EMBL" id="CP001681">
    <property type="protein sequence ID" value="ACU03937.1"/>
    <property type="molecule type" value="Genomic_DNA"/>
</dbReference>
<accession>C6XV71</accession>
<keyword evidence="3" id="KW-1185">Reference proteome</keyword>
<feature type="region of interest" description="Disordered" evidence="1">
    <location>
        <begin position="1"/>
        <end position="106"/>
    </location>
</feature>
<protein>
    <submittedName>
        <fullName evidence="2">Uncharacterized protein</fullName>
    </submittedName>
</protein>
<sequence>MENQDHLPEEEVINPEQFQVGRNPVEQEETNQDGSADNEQAGYTPGETEFADGEGTRLEQESEELEIDQETNDLDDLDIDPENDPDSSSSSEEEDADFENPDDDPA</sequence>
<reference evidence="2 3" key="1">
    <citation type="journal article" date="2009" name="Stand. Genomic Sci.">
        <title>Complete genome sequence of Pedobacter heparinus type strain (HIM 762-3).</title>
        <authorList>
            <person name="Han C."/>
            <person name="Spring S."/>
            <person name="Lapidus A."/>
            <person name="Del Rio T.G."/>
            <person name="Tice H."/>
            <person name="Copeland A."/>
            <person name="Cheng J.F."/>
            <person name="Lucas S."/>
            <person name="Chen F."/>
            <person name="Nolan M."/>
            <person name="Bruce D."/>
            <person name="Goodwin L."/>
            <person name="Pitluck S."/>
            <person name="Ivanova N."/>
            <person name="Mavromatis K."/>
            <person name="Mikhailova N."/>
            <person name="Pati A."/>
            <person name="Chen A."/>
            <person name="Palaniappan K."/>
            <person name="Land M."/>
            <person name="Hauser L."/>
            <person name="Chang Y.J."/>
            <person name="Jeffries C.C."/>
            <person name="Saunders E."/>
            <person name="Chertkov O."/>
            <person name="Brettin T."/>
            <person name="Goker M."/>
            <person name="Rohde M."/>
            <person name="Bristow J."/>
            <person name="Eisen J.A."/>
            <person name="Markowitz V."/>
            <person name="Hugenholtz P."/>
            <person name="Kyrpides N.C."/>
            <person name="Klenk H.P."/>
            <person name="Detter J.C."/>
        </authorList>
    </citation>
    <scope>NUCLEOTIDE SEQUENCE [LARGE SCALE GENOMIC DNA]</scope>
    <source>
        <strain evidence="3">ATCC 13125 / DSM 2366 / CIP 104194 / JCM 7457 / NBRC 12017 / NCIMB 9290 / NRRL B-14731 / HIM 762-3</strain>
    </source>
</reference>
<proteinExistence type="predicted"/>
<dbReference type="OrthoDB" id="773200at2"/>
<dbReference type="Proteomes" id="UP000000852">
    <property type="component" value="Chromosome"/>
</dbReference>
<dbReference type="AlphaFoldDB" id="C6XV71"/>
<gene>
    <name evidence="2" type="ordered locus">Phep_1726</name>
</gene>
<evidence type="ECO:0000256" key="1">
    <source>
        <dbReference type="SAM" id="MobiDB-lite"/>
    </source>
</evidence>
<evidence type="ECO:0000313" key="2">
    <source>
        <dbReference type="EMBL" id="ACU03937.1"/>
    </source>
</evidence>
<dbReference type="HOGENOM" id="CLU_2220642_0_0_10"/>
<dbReference type="RefSeq" id="WP_015807551.1">
    <property type="nucleotide sequence ID" value="NC_013061.1"/>
</dbReference>